<evidence type="ECO:0000259" key="5">
    <source>
        <dbReference type="Pfam" id="PF00682"/>
    </source>
</evidence>
<sequence>MMFHRQPQGLIEMAFDYRKYAAFKPVRKTNRRWPDQIIEKAPTWCAVDLRDGNQALVKPMTVAQKQRLFDLLVKLGFKQIEIGFPSASQPDFDFCRKLIDEGRIPDDVKIQVLTQARPELIERTYEALKGAKQAIVHVYNSTSTVQREQVFGLDRAGIREIAVKGATHVRDLAAKRRKPSGPSSIRQKASPALSWILPPKWSTP</sequence>
<proteinExistence type="inferred from homology"/>
<dbReference type="Proteomes" id="UP000061489">
    <property type="component" value="Chromosome"/>
</dbReference>
<dbReference type="STRING" id="1420916.AU14_00640"/>
<dbReference type="GO" id="GO:0003852">
    <property type="term" value="F:2-isopropylmalate synthase activity"/>
    <property type="evidence" value="ECO:0007669"/>
    <property type="project" value="UniProtKB-EC"/>
</dbReference>
<feature type="domain" description="Pyruvate carboxyltransferase" evidence="5">
    <location>
        <begin position="42"/>
        <end position="175"/>
    </location>
</feature>
<protein>
    <recommendedName>
        <fullName evidence="5">Pyruvate carboxyltransferase domain-containing protein</fullName>
    </recommendedName>
</protein>
<gene>
    <name evidence="6" type="ORF">AU14_00640</name>
</gene>
<dbReference type="PANTHER" id="PTHR46911">
    <property type="match status" value="1"/>
</dbReference>
<evidence type="ECO:0000256" key="3">
    <source>
        <dbReference type="ARBA" id="ARBA00022679"/>
    </source>
</evidence>
<evidence type="ECO:0000256" key="4">
    <source>
        <dbReference type="RuleBase" id="RU003523"/>
    </source>
</evidence>
<dbReference type="AlphaFoldDB" id="W5YLF7"/>
<evidence type="ECO:0000256" key="2">
    <source>
        <dbReference type="ARBA" id="ARBA00009767"/>
    </source>
</evidence>
<dbReference type="InterPro" id="IPR000891">
    <property type="entry name" value="PYR_CT"/>
</dbReference>
<keyword evidence="7" id="KW-1185">Reference proteome</keyword>
<dbReference type="GO" id="GO:0019752">
    <property type="term" value="P:carboxylic acid metabolic process"/>
    <property type="evidence" value="ECO:0007669"/>
    <property type="project" value="InterPro"/>
</dbReference>
<dbReference type="HOGENOM" id="CLU_1341946_0_0_6"/>
<evidence type="ECO:0000313" key="6">
    <source>
        <dbReference type="EMBL" id="AHI29896.1"/>
    </source>
</evidence>
<name>W5YLF7_9GAMM</name>
<accession>W5YLF7</accession>
<dbReference type="Gene3D" id="3.20.20.70">
    <property type="entry name" value="Aldolase class I"/>
    <property type="match status" value="1"/>
</dbReference>
<dbReference type="PROSITE" id="PS00815">
    <property type="entry name" value="AIPM_HOMOCIT_SYNTH_1"/>
    <property type="match status" value="1"/>
</dbReference>
<evidence type="ECO:0000256" key="1">
    <source>
        <dbReference type="ARBA" id="ARBA00000064"/>
    </source>
</evidence>
<dbReference type="KEGG" id="msx:AU14_00640"/>
<keyword evidence="3 4" id="KW-0808">Transferase</keyword>
<comment type="similarity">
    <text evidence="2">Belongs to the alpha-IPM synthase/homocitrate synthase family. LeuA type 2 subfamily.</text>
</comment>
<dbReference type="Pfam" id="PF00682">
    <property type="entry name" value="HMGL-like"/>
    <property type="match status" value="1"/>
</dbReference>
<comment type="catalytic activity">
    <reaction evidence="1">
        <text>3-methyl-2-oxobutanoate + acetyl-CoA + H2O = (2S)-2-isopropylmalate + CoA + H(+)</text>
        <dbReference type="Rhea" id="RHEA:21524"/>
        <dbReference type="ChEBI" id="CHEBI:1178"/>
        <dbReference type="ChEBI" id="CHEBI:11851"/>
        <dbReference type="ChEBI" id="CHEBI:15377"/>
        <dbReference type="ChEBI" id="CHEBI:15378"/>
        <dbReference type="ChEBI" id="CHEBI:57287"/>
        <dbReference type="ChEBI" id="CHEBI:57288"/>
        <dbReference type="EC" id="2.3.3.13"/>
    </reaction>
</comment>
<dbReference type="InterPro" id="IPR002034">
    <property type="entry name" value="AIPM/Hcit_synth_CS"/>
</dbReference>
<dbReference type="PANTHER" id="PTHR46911:SF1">
    <property type="entry name" value="2-ISOPROPYLMALATE SYNTHASE"/>
    <property type="match status" value="1"/>
</dbReference>
<evidence type="ECO:0000313" key="7">
    <source>
        <dbReference type="Proteomes" id="UP000061489"/>
    </source>
</evidence>
<dbReference type="InterPro" id="IPR013785">
    <property type="entry name" value="Aldolase_TIM"/>
</dbReference>
<organism evidence="6 7">
    <name type="scientific">Marinobacter similis</name>
    <dbReference type="NCBI Taxonomy" id="1420916"/>
    <lineage>
        <taxon>Bacteria</taxon>
        <taxon>Pseudomonadati</taxon>
        <taxon>Pseudomonadota</taxon>
        <taxon>Gammaproteobacteria</taxon>
        <taxon>Pseudomonadales</taxon>
        <taxon>Marinobacteraceae</taxon>
        <taxon>Marinobacter</taxon>
    </lineage>
</organism>
<dbReference type="SUPFAM" id="SSF51569">
    <property type="entry name" value="Aldolase"/>
    <property type="match status" value="1"/>
</dbReference>
<reference evidence="6 7" key="1">
    <citation type="journal article" date="2014" name="Genome Announc.">
        <title>Draft Genome Sequences of Marinobacter similis A3d10T and Marinobacter salarius R9SW1T.</title>
        <authorList>
            <person name="Ivanova E.P."/>
            <person name="Ng H.J."/>
            <person name="Webb H.K."/>
            <person name="Feng G."/>
            <person name="Oshima K."/>
            <person name="Hattori M."/>
            <person name="Ohkuma M."/>
            <person name="Sergeev A.F."/>
            <person name="Mikhailov V.V."/>
            <person name="Crawford R.J."/>
            <person name="Sawabe T."/>
        </authorList>
    </citation>
    <scope>NUCLEOTIDE SEQUENCE [LARGE SCALE GENOMIC DNA]</scope>
    <source>
        <strain evidence="6 7">A3d10</strain>
    </source>
</reference>
<dbReference type="EMBL" id="CP007151">
    <property type="protein sequence ID" value="AHI29896.1"/>
    <property type="molecule type" value="Genomic_DNA"/>
</dbReference>